<dbReference type="GO" id="GO:0000156">
    <property type="term" value="F:phosphorelay response regulator activity"/>
    <property type="evidence" value="ECO:0007669"/>
    <property type="project" value="InterPro"/>
</dbReference>
<evidence type="ECO:0000259" key="5">
    <source>
        <dbReference type="PROSITE" id="PS50930"/>
    </source>
</evidence>
<dbReference type="Pfam" id="PF04397">
    <property type="entry name" value="LytTR"/>
    <property type="match status" value="1"/>
</dbReference>
<evidence type="ECO:0000313" key="6">
    <source>
        <dbReference type="EMBL" id="ODM03885.1"/>
    </source>
</evidence>
<dbReference type="PATRIC" id="fig|1432052.4.peg.5203"/>
<dbReference type="SMART" id="SM00850">
    <property type="entry name" value="LytTR"/>
    <property type="match status" value="1"/>
</dbReference>
<evidence type="ECO:0000313" key="7">
    <source>
        <dbReference type="Proteomes" id="UP000094067"/>
    </source>
</evidence>
<keyword evidence="3" id="KW-0597">Phosphoprotein</keyword>
<dbReference type="Pfam" id="PF00072">
    <property type="entry name" value="Response_reg"/>
    <property type="match status" value="1"/>
</dbReference>
<feature type="modified residue" description="4-aspartylphosphate" evidence="3">
    <location>
        <position position="59"/>
    </location>
</feature>
<dbReference type="InterPro" id="IPR011006">
    <property type="entry name" value="CheY-like_superfamily"/>
</dbReference>
<dbReference type="PROSITE" id="PS50110">
    <property type="entry name" value="RESPONSE_REGULATORY"/>
    <property type="match status" value="1"/>
</dbReference>
<dbReference type="PROSITE" id="PS50930">
    <property type="entry name" value="HTH_LYTTR"/>
    <property type="match status" value="1"/>
</dbReference>
<feature type="domain" description="Response regulatory" evidence="4">
    <location>
        <begin position="3"/>
        <end position="122"/>
    </location>
</feature>
<reference evidence="6 7" key="1">
    <citation type="submission" date="2016-07" db="EMBL/GenBank/DDBJ databases">
        <title>Characterization of isolates of Eisenbergiella tayi derived from blood cultures, using whole genome sequencing.</title>
        <authorList>
            <person name="Burdz T."/>
            <person name="Wiebe D."/>
            <person name="Huynh C."/>
            <person name="Bernard K."/>
        </authorList>
    </citation>
    <scope>NUCLEOTIDE SEQUENCE [LARGE SCALE GENOMIC DNA]</scope>
    <source>
        <strain evidence="6 7">NML 110608</strain>
    </source>
</reference>
<dbReference type="AlphaFoldDB" id="A0A1E3A541"/>
<protein>
    <recommendedName>
        <fullName evidence="1">Stage 0 sporulation protein A homolog</fullName>
    </recommendedName>
</protein>
<accession>A0A1E3A541</accession>
<dbReference type="InterPro" id="IPR046947">
    <property type="entry name" value="LytR-like"/>
</dbReference>
<proteinExistence type="predicted"/>
<evidence type="ECO:0000256" key="2">
    <source>
        <dbReference type="ARBA" id="ARBA00024867"/>
    </source>
</evidence>
<dbReference type="PANTHER" id="PTHR37299:SF1">
    <property type="entry name" value="STAGE 0 SPORULATION PROTEIN A HOMOLOG"/>
    <property type="match status" value="1"/>
</dbReference>
<dbReference type="Gene3D" id="3.40.50.2300">
    <property type="match status" value="1"/>
</dbReference>
<dbReference type="GO" id="GO:0003677">
    <property type="term" value="F:DNA binding"/>
    <property type="evidence" value="ECO:0007669"/>
    <property type="project" value="InterPro"/>
</dbReference>
<sequence>MLKIALVDDNTDFLLLLRKKVHTFFDGRNVLCEVRLFPNPEVFYFELEEGFHYDICFLDIEMPQMNGLDLAKKIRASAQATYLVFITSYLQYAVEGYEVKAFSYIPKNLLEEKLEATLLGIFGEMQEKNEKYYFVETNSRFERIEYKEIIYVYKNNKNAVFVLKDREVPVRKTLQEVFLQLDSEEFICIERGYIVNIEHIIKLENKEITLRNGKKFQVGRTHIREVKETIHGYWRDRM</sequence>
<dbReference type="PANTHER" id="PTHR37299">
    <property type="entry name" value="TRANSCRIPTIONAL REGULATOR-RELATED"/>
    <property type="match status" value="1"/>
</dbReference>
<dbReference type="InterPro" id="IPR007492">
    <property type="entry name" value="LytTR_DNA-bd_dom"/>
</dbReference>
<feature type="domain" description="HTH LytTR-type" evidence="5">
    <location>
        <begin position="135"/>
        <end position="232"/>
    </location>
</feature>
<comment type="function">
    <text evidence="2">May play the central regulatory role in sporulation. It may be an element of the effector pathway responsible for the activation of sporulation genes in response to nutritional stress. Spo0A may act in concert with spo0H (a sigma factor) to control the expression of some genes that are critical to the sporulation process.</text>
</comment>
<dbReference type="Proteomes" id="UP000094067">
    <property type="component" value="Unassembled WGS sequence"/>
</dbReference>
<name>A0A1E3A541_9FIRM</name>
<gene>
    <name evidence="6" type="primary">lytR_4</name>
    <name evidence="6" type="ORF">BEI61_04688</name>
</gene>
<dbReference type="RefSeq" id="WP_069154199.1">
    <property type="nucleotide sequence ID" value="NZ_MCGH01000003.1"/>
</dbReference>
<dbReference type="SMART" id="SM00448">
    <property type="entry name" value="REC"/>
    <property type="match status" value="1"/>
</dbReference>
<evidence type="ECO:0000259" key="4">
    <source>
        <dbReference type="PROSITE" id="PS50110"/>
    </source>
</evidence>
<dbReference type="Gene3D" id="2.40.50.1020">
    <property type="entry name" value="LytTr DNA-binding domain"/>
    <property type="match status" value="1"/>
</dbReference>
<dbReference type="EMBL" id="MCGH01000003">
    <property type="protein sequence ID" value="ODM03885.1"/>
    <property type="molecule type" value="Genomic_DNA"/>
</dbReference>
<dbReference type="InterPro" id="IPR001789">
    <property type="entry name" value="Sig_transdc_resp-reg_receiver"/>
</dbReference>
<evidence type="ECO:0000256" key="1">
    <source>
        <dbReference type="ARBA" id="ARBA00018672"/>
    </source>
</evidence>
<organism evidence="6 7">
    <name type="scientific">Eisenbergiella tayi</name>
    <dbReference type="NCBI Taxonomy" id="1432052"/>
    <lineage>
        <taxon>Bacteria</taxon>
        <taxon>Bacillati</taxon>
        <taxon>Bacillota</taxon>
        <taxon>Clostridia</taxon>
        <taxon>Lachnospirales</taxon>
        <taxon>Lachnospiraceae</taxon>
        <taxon>Eisenbergiella</taxon>
    </lineage>
</organism>
<comment type="caution">
    <text evidence="6">The sequence shown here is derived from an EMBL/GenBank/DDBJ whole genome shotgun (WGS) entry which is preliminary data.</text>
</comment>
<evidence type="ECO:0000256" key="3">
    <source>
        <dbReference type="PROSITE-ProRule" id="PRU00169"/>
    </source>
</evidence>
<dbReference type="SUPFAM" id="SSF52172">
    <property type="entry name" value="CheY-like"/>
    <property type="match status" value="1"/>
</dbReference>